<keyword evidence="1" id="KW-1133">Transmembrane helix</keyword>
<name>A0A0A1MSG0_9BACI</name>
<feature type="transmembrane region" description="Helical" evidence="1">
    <location>
        <begin position="48"/>
        <end position="71"/>
    </location>
</feature>
<feature type="transmembrane region" description="Helical" evidence="1">
    <location>
        <begin position="83"/>
        <end position="102"/>
    </location>
</feature>
<gene>
    <name evidence="2" type="ORF">BN997_02507</name>
</gene>
<keyword evidence="1" id="KW-0812">Transmembrane</keyword>
<sequence>MDEEKINKVGEPMETTLSRKSKKLEAVLWSIALPGFAQLLSRHYIKGILFIGLEFLVNVMGNLNTIIVLSFNLRIEEAIAQTNYLWLMFYPCLYFYAIWDAYRDAGGGEKAFSYLPLVFSAYFVTVGVVFSPSFTIAGHLIGPLWLPILSTPVGLAVGGLIRWILLKIYMDRETEEVL</sequence>
<evidence type="ECO:0000313" key="3">
    <source>
        <dbReference type="Proteomes" id="UP000040453"/>
    </source>
</evidence>
<reference evidence="2 3" key="1">
    <citation type="submission" date="2014-11" db="EMBL/GenBank/DDBJ databases">
        <authorList>
            <person name="Urmite Genomes Urmite Genomes"/>
        </authorList>
    </citation>
    <scope>NUCLEOTIDE SEQUENCE [LARGE SCALE GENOMIC DNA]</scope>
    <source>
        <strain evidence="2 3">Oc5</strain>
    </source>
</reference>
<dbReference type="AlphaFoldDB" id="A0A0A1MSG0"/>
<dbReference type="EMBL" id="CDGG01000001">
    <property type="protein sequence ID" value="CEI82624.1"/>
    <property type="molecule type" value="Genomic_DNA"/>
</dbReference>
<dbReference type="Proteomes" id="UP000040453">
    <property type="component" value="Unassembled WGS sequence"/>
</dbReference>
<evidence type="ECO:0000313" key="2">
    <source>
        <dbReference type="EMBL" id="CEI82624.1"/>
    </source>
</evidence>
<keyword evidence="1" id="KW-0472">Membrane</keyword>
<feature type="transmembrane region" description="Helical" evidence="1">
    <location>
        <begin position="114"/>
        <end position="138"/>
    </location>
</feature>
<feature type="transmembrane region" description="Helical" evidence="1">
    <location>
        <begin position="144"/>
        <end position="165"/>
    </location>
</feature>
<proteinExistence type="predicted"/>
<dbReference type="STRING" id="545501.BN997_02507"/>
<organism evidence="2 3">
    <name type="scientific">Oceanobacillus oncorhynchi</name>
    <dbReference type="NCBI Taxonomy" id="545501"/>
    <lineage>
        <taxon>Bacteria</taxon>
        <taxon>Bacillati</taxon>
        <taxon>Bacillota</taxon>
        <taxon>Bacilli</taxon>
        <taxon>Bacillales</taxon>
        <taxon>Bacillaceae</taxon>
        <taxon>Oceanobacillus</taxon>
    </lineage>
</organism>
<accession>A0A0A1MSG0</accession>
<evidence type="ECO:0000256" key="1">
    <source>
        <dbReference type="SAM" id="Phobius"/>
    </source>
</evidence>
<protein>
    <submittedName>
        <fullName evidence="2">Uncharacterized protein</fullName>
    </submittedName>
</protein>
<keyword evidence="3" id="KW-1185">Reference proteome</keyword>